<accession>A0A1W1VSJ1</accession>
<dbReference type="EMBL" id="LT838272">
    <property type="protein sequence ID" value="SMB95844.1"/>
    <property type="molecule type" value="Genomic_DNA"/>
</dbReference>
<gene>
    <name evidence="2" type="ORF">SAMN00808754_1332</name>
</gene>
<name>A0A1W1VSJ1_9FIRM</name>
<feature type="domain" description="Transcriptional coactivator p15 (PC4) C-terminal" evidence="1">
    <location>
        <begin position="10"/>
        <end position="55"/>
    </location>
</feature>
<organism evidence="2 3">
    <name type="scientific">Thermanaeromonas toyohensis ToBE</name>
    <dbReference type="NCBI Taxonomy" id="698762"/>
    <lineage>
        <taxon>Bacteria</taxon>
        <taxon>Bacillati</taxon>
        <taxon>Bacillota</taxon>
        <taxon>Clostridia</taxon>
        <taxon>Neomoorellales</taxon>
        <taxon>Neomoorellaceae</taxon>
        <taxon>Thermanaeromonas</taxon>
    </lineage>
</organism>
<sequence length="72" mass="8344">MITINKSGNEQLRIQSGTYKGIEYIDIRVYYYNAAQQEWKPSRKGVAFKRELLLEVVRALEQVAGEHKQQAS</sequence>
<dbReference type="AlphaFoldDB" id="A0A1W1VSJ1"/>
<dbReference type="Gene3D" id="2.30.31.10">
    <property type="entry name" value="Transcriptional Coactivator Pc4, Chain A"/>
    <property type="match status" value="1"/>
</dbReference>
<dbReference type="InterPro" id="IPR003173">
    <property type="entry name" value="PC4_C"/>
</dbReference>
<proteinExistence type="predicted"/>
<dbReference type="GO" id="GO:0006355">
    <property type="term" value="P:regulation of DNA-templated transcription"/>
    <property type="evidence" value="ECO:0007669"/>
    <property type="project" value="InterPro"/>
</dbReference>
<evidence type="ECO:0000313" key="2">
    <source>
        <dbReference type="EMBL" id="SMB95844.1"/>
    </source>
</evidence>
<evidence type="ECO:0000313" key="3">
    <source>
        <dbReference type="Proteomes" id="UP000192569"/>
    </source>
</evidence>
<keyword evidence="3" id="KW-1185">Reference proteome</keyword>
<dbReference type="InterPro" id="IPR009044">
    <property type="entry name" value="ssDNA-bd_transcriptional_reg"/>
</dbReference>
<protein>
    <submittedName>
        <fullName evidence="2">Transcriptional Coactivator p15 (PC4)</fullName>
    </submittedName>
</protein>
<dbReference type="Proteomes" id="UP000192569">
    <property type="component" value="Chromosome I"/>
</dbReference>
<dbReference type="RefSeq" id="WP_084664965.1">
    <property type="nucleotide sequence ID" value="NZ_LT838272.1"/>
</dbReference>
<dbReference type="Pfam" id="PF02229">
    <property type="entry name" value="PC4"/>
    <property type="match status" value="1"/>
</dbReference>
<dbReference type="OrthoDB" id="9103223at2"/>
<reference evidence="2 3" key="1">
    <citation type="submission" date="2017-04" db="EMBL/GenBank/DDBJ databases">
        <authorList>
            <person name="Afonso C.L."/>
            <person name="Miller P.J."/>
            <person name="Scott M.A."/>
            <person name="Spackman E."/>
            <person name="Goraichik I."/>
            <person name="Dimitrov K.M."/>
            <person name="Suarez D.L."/>
            <person name="Swayne D.E."/>
        </authorList>
    </citation>
    <scope>NUCLEOTIDE SEQUENCE [LARGE SCALE GENOMIC DNA]</scope>
    <source>
        <strain evidence="2 3">ToBE</strain>
    </source>
</reference>
<dbReference type="GO" id="GO:0003677">
    <property type="term" value="F:DNA binding"/>
    <property type="evidence" value="ECO:0007669"/>
    <property type="project" value="InterPro"/>
</dbReference>
<dbReference type="SUPFAM" id="SSF54447">
    <property type="entry name" value="ssDNA-binding transcriptional regulator domain"/>
    <property type="match status" value="1"/>
</dbReference>
<evidence type="ECO:0000259" key="1">
    <source>
        <dbReference type="Pfam" id="PF02229"/>
    </source>
</evidence>
<dbReference type="STRING" id="698762.SAMN00808754_1332"/>